<dbReference type="AlphaFoldDB" id="A0AAU7D694"/>
<dbReference type="PANTHER" id="PTHR33755">
    <property type="entry name" value="TOXIN PARE1-RELATED"/>
    <property type="match status" value="1"/>
</dbReference>
<dbReference type="InterPro" id="IPR051803">
    <property type="entry name" value="TA_system_RelE-like_toxin"/>
</dbReference>
<proteinExistence type="inferred from homology"/>
<sequence length="112" mass="13019">MVRGLPEHRYALHPDAFADLDEIREYIAQDSPDAADRVITGIFDAFRDLVPFPYQGHLRPDLTGRPLRFRLVREYLIAYAYDERPLWIIAVIHGRRSARVMAAILRGSERQD</sequence>
<name>A0AAU7D694_9BACT</name>
<accession>A0AAU7D694</accession>
<evidence type="ECO:0000313" key="3">
    <source>
        <dbReference type="EMBL" id="XBH12921.1"/>
    </source>
</evidence>
<evidence type="ECO:0000256" key="2">
    <source>
        <dbReference type="ARBA" id="ARBA00022649"/>
    </source>
</evidence>
<dbReference type="InterPro" id="IPR035093">
    <property type="entry name" value="RelE/ParE_toxin_dom_sf"/>
</dbReference>
<keyword evidence="2" id="KW-1277">Toxin-antitoxin system</keyword>
<gene>
    <name evidence="3" type="ORF">P8936_14645</name>
</gene>
<evidence type="ECO:0000256" key="1">
    <source>
        <dbReference type="ARBA" id="ARBA00006226"/>
    </source>
</evidence>
<dbReference type="PANTHER" id="PTHR33755:SF6">
    <property type="entry name" value="PLASMID STABILIZATION SYSTEM PROTEIN"/>
    <property type="match status" value="1"/>
</dbReference>
<dbReference type="RefSeq" id="WP_348269579.1">
    <property type="nucleotide sequence ID" value="NZ_CP121195.1"/>
</dbReference>
<dbReference type="Pfam" id="PF05016">
    <property type="entry name" value="ParE_toxin"/>
    <property type="match status" value="1"/>
</dbReference>
<protein>
    <submittedName>
        <fullName evidence="3">Type II toxin-antitoxin system RelE/ParE family toxin</fullName>
    </submittedName>
</protein>
<dbReference type="Gene3D" id="3.30.2310.20">
    <property type="entry name" value="RelE-like"/>
    <property type="match status" value="1"/>
</dbReference>
<comment type="similarity">
    <text evidence="1">Belongs to the RelE toxin family.</text>
</comment>
<dbReference type="InterPro" id="IPR007712">
    <property type="entry name" value="RelE/ParE_toxin"/>
</dbReference>
<dbReference type="EMBL" id="CP121195">
    <property type="protein sequence ID" value="XBH12921.1"/>
    <property type="molecule type" value="Genomic_DNA"/>
</dbReference>
<organism evidence="3">
    <name type="scientific">Edaphobacter paludis</name>
    <dbReference type="NCBI Taxonomy" id="3035702"/>
    <lineage>
        <taxon>Bacteria</taxon>
        <taxon>Pseudomonadati</taxon>
        <taxon>Acidobacteriota</taxon>
        <taxon>Terriglobia</taxon>
        <taxon>Terriglobales</taxon>
        <taxon>Acidobacteriaceae</taxon>
        <taxon>Edaphobacter</taxon>
    </lineage>
</organism>
<reference evidence="3" key="1">
    <citation type="submission" date="2023-03" db="EMBL/GenBank/DDBJ databases">
        <title>Edaphobacter sp.</title>
        <authorList>
            <person name="Huber K.J."/>
            <person name="Papendorf J."/>
            <person name="Pilke C."/>
            <person name="Bunk B."/>
            <person name="Sproeer C."/>
            <person name="Pester M."/>
        </authorList>
    </citation>
    <scope>NUCLEOTIDE SEQUENCE</scope>
    <source>
        <strain evidence="3">DSM 109920</strain>
    </source>
</reference>